<dbReference type="InterPro" id="IPR052214">
    <property type="entry name" value="DAG_Lipase-Related"/>
</dbReference>
<evidence type="ECO:0000259" key="18">
    <source>
        <dbReference type="Pfam" id="PF01764"/>
    </source>
</evidence>
<feature type="compositionally biased region" description="Basic and acidic residues" evidence="15">
    <location>
        <begin position="198"/>
        <end position="214"/>
    </location>
</feature>
<keyword evidence="4" id="KW-0597">Phosphoprotein</keyword>
<evidence type="ECO:0000256" key="7">
    <source>
        <dbReference type="ARBA" id="ARBA00022801"/>
    </source>
</evidence>
<evidence type="ECO:0000256" key="2">
    <source>
        <dbReference type="ARBA" id="ARBA00004651"/>
    </source>
</evidence>
<feature type="region of interest" description="Disordered" evidence="15">
    <location>
        <begin position="319"/>
        <end position="343"/>
    </location>
</feature>
<evidence type="ECO:0000256" key="13">
    <source>
        <dbReference type="ARBA" id="ARBA00024531"/>
    </source>
</evidence>
<keyword evidence="3" id="KW-1003">Cell membrane</keyword>
<dbReference type="GO" id="GO:0016042">
    <property type="term" value="P:lipid catabolic process"/>
    <property type="evidence" value="ECO:0007669"/>
    <property type="project" value="UniProtKB-KW"/>
</dbReference>
<dbReference type="GO" id="GO:0046872">
    <property type="term" value="F:metal ion binding"/>
    <property type="evidence" value="ECO:0007669"/>
    <property type="project" value="UniProtKB-KW"/>
</dbReference>
<dbReference type="PANTHER" id="PTHR45792:SF8">
    <property type="entry name" value="DIACYLGLYCEROL LIPASE-ALPHA"/>
    <property type="match status" value="1"/>
</dbReference>
<organism evidence="19">
    <name type="scientific">Micromonas pusilla</name>
    <name type="common">Picoplanktonic green alga</name>
    <name type="synonym">Chromulina pusilla</name>
    <dbReference type="NCBI Taxonomy" id="38833"/>
    <lineage>
        <taxon>Eukaryota</taxon>
        <taxon>Viridiplantae</taxon>
        <taxon>Chlorophyta</taxon>
        <taxon>Mamiellophyceae</taxon>
        <taxon>Mamiellales</taxon>
        <taxon>Mamiellaceae</taxon>
        <taxon>Micromonas</taxon>
    </lineage>
</organism>
<feature type="compositionally biased region" description="Basic and acidic residues" evidence="15">
    <location>
        <begin position="728"/>
        <end position="737"/>
    </location>
</feature>
<dbReference type="Gene3D" id="3.40.50.1820">
    <property type="entry name" value="alpha/beta hydrolase"/>
    <property type="match status" value="1"/>
</dbReference>
<feature type="signal peptide" evidence="17">
    <location>
        <begin position="1"/>
        <end position="19"/>
    </location>
</feature>
<feature type="region of interest" description="Disordered" evidence="15">
    <location>
        <begin position="701"/>
        <end position="762"/>
    </location>
</feature>
<dbReference type="EMBL" id="HBEN01006593">
    <property type="protein sequence ID" value="CAD8438754.1"/>
    <property type="molecule type" value="Transcribed_RNA"/>
</dbReference>
<feature type="region of interest" description="Disordered" evidence="15">
    <location>
        <begin position="189"/>
        <end position="254"/>
    </location>
</feature>
<dbReference type="GO" id="GO:0016298">
    <property type="term" value="F:lipase activity"/>
    <property type="evidence" value="ECO:0007669"/>
    <property type="project" value="TreeGrafter"/>
</dbReference>
<dbReference type="GO" id="GO:0005886">
    <property type="term" value="C:plasma membrane"/>
    <property type="evidence" value="ECO:0007669"/>
    <property type="project" value="UniProtKB-SubCell"/>
</dbReference>
<reference evidence="19" key="1">
    <citation type="submission" date="2021-01" db="EMBL/GenBank/DDBJ databases">
        <authorList>
            <person name="Corre E."/>
            <person name="Pelletier E."/>
            <person name="Niang G."/>
            <person name="Scheremetjew M."/>
            <person name="Finn R."/>
            <person name="Kale V."/>
            <person name="Holt S."/>
            <person name="Cochrane G."/>
            <person name="Meng A."/>
            <person name="Brown T."/>
            <person name="Cohen L."/>
        </authorList>
    </citation>
    <scope>NUCLEOTIDE SEQUENCE</scope>
    <source>
        <strain evidence="19">CCAC1681</strain>
    </source>
</reference>
<comment type="subcellular location">
    <subcellularLocation>
        <location evidence="2">Cell membrane</location>
        <topology evidence="2">Multi-pass membrane protein</topology>
    </subcellularLocation>
</comment>
<feature type="domain" description="Fungal lipase-type" evidence="18">
    <location>
        <begin position="385"/>
        <end position="551"/>
    </location>
</feature>
<proteinExistence type="predicted"/>
<evidence type="ECO:0000256" key="3">
    <source>
        <dbReference type="ARBA" id="ARBA00022475"/>
    </source>
</evidence>
<gene>
    <name evidence="19" type="ORF">MSP1401_LOCUS5400</name>
</gene>
<evidence type="ECO:0000256" key="1">
    <source>
        <dbReference type="ARBA" id="ARBA00001913"/>
    </source>
</evidence>
<accession>A0A7S0GT29</accession>
<feature type="compositionally biased region" description="Low complexity" evidence="15">
    <location>
        <begin position="223"/>
        <end position="236"/>
    </location>
</feature>
<dbReference type="InterPro" id="IPR002921">
    <property type="entry name" value="Fungal_lipase-type"/>
</dbReference>
<dbReference type="InterPro" id="IPR029058">
    <property type="entry name" value="AB_hydrolase_fold"/>
</dbReference>
<dbReference type="SUPFAM" id="SSF53474">
    <property type="entry name" value="alpha/beta-Hydrolases"/>
    <property type="match status" value="1"/>
</dbReference>
<comment type="cofactor">
    <cofactor evidence="1">
        <name>Ca(2+)</name>
        <dbReference type="ChEBI" id="CHEBI:29108"/>
    </cofactor>
</comment>
<dbReference type="Pfam" id="PF01764">
    <property type="entry name" value="Lipase_3"/>
    <property type="match status" value="1"/>
</dbReference>
<keyword evidence="6" id="KW-0479">Metal-binding</keyword>
<evidence type="ECO:0000256" key="9">
    <source>
        <dbReference type="ARBA" id="ARBA00022963"/>
    </source>
</evidence>
<keyword evidence="9" id="KW-0442">Lipid degradation</keyword>
<name>A0A7S0GT29_MICPS</name>
<keyword evidence="7" id="KW-0378">Hydrolase</keyword>
<evidence type="ECO:0000256" key="8">
    <source>
        <dbReference type="ARBA" id="ARBA00022837"/>
    </source>
</evidence>
<evidence type="ECO:0000256" key="14">
    <source>
        <dbReference type="ARBA" id="ARBA00026104"/>
    </source>
</evidence>
<keyword evidence="11" id="KW-0443">Lipid metabolism</keyword>
<evidence type="ECO:0000256" key="11">
    <source>
        <dbReference type="ARBA" id="ARBA00023098"/>
    </source>
</evidence>
<evidence type="ECO:0000256" key="6">
    <source>
        <dbReference type="ARBA" id="ARBA00022723"/>
    </source>
</evidence>
<evidence type="ECO:0000313" key="19">
    <source>
        <dbReference type="EMBL" id="CAD8438754.1"/>
    </source>
</evidence>
<feature type="compositionally biased region" description="Basic and acidic residues" evidence="15">
    <location>
        <begin position="745"/>
        <end position="762"/>
    </location>
</feature>
<sequence length="762" mass="83160">MTWLFGTFSCFFLSMCLEGLILRQSLKGTILQPNKRTHINTLLYMHFTLTIADVCFTALGTLLDYHVGNSCYVRNHVHTAIVVVIVGNYFIIACNFLGVALIFSVFAHLPSEERWNRMFSILGCCLCMPAGSDRERDNQGTLSQIATCFGEVFQGADLVPSDIAAGLALLALQHRGKLEGEPLGWSVTEGAARGSRGARRERGAREARRDEATRDGVTAPLLSDASPSRDSASASVSDDDDSNDPTASTIGEPMSPEALSDMLAEAAHYARWALAAYGWMLYTWANPSGGLALACSARGLRECCCCCCPAELRKKNGGEVLMDPESGLPVTDDGSEPDGPESLDREALKTCAGIRGEDLFYVSFTNGSGEQPYFIARDAARKAIVVSVRGTMSVQDCITDSMYKPVMLNAEAIGMPHLRGAQLHCHAGVVNAANFILSDLERHRVLHQVLLGEQPPAPQATDAPRGAAGDQRLEYDQARGHEGWTLVLCGHSLGAGVATVLSLHLRNTFPDVRVWGIEPPGGLLSAELAKACGEWTVSSIHGNDIIARLSGPCLLKLRRDLVDALARCKVSKFSLLARVTLGARDVEESDVLFPPDQEEVLPHEATRLREAFERFHVRQVSERPLMAAELYPPGRLLHLRRLPVGRRKPSSLAEAYEARWVTAREVMRQGLLVTNNFFTDHFPDKVVAVLSELAMKYSAASSNGMTRHHSFSSEALGGDASKNGAGDQKARRDENRRGANLMENLVKEQRSERKGTAWDDDD</sequence>
<dbReference type="AlphaFoldDB" id="A0A7S0GT29"/>
<evidence type="ECO:0000256" key="4">
    <source>
        <dbReference type="ARBA" id="ARBA00022553"/>
    </source>
</evidence>
<keyword evidence="12 16" id="KW-0472">Membrane</keyword>
<keyword evidence="8" id="KW-0106">Calcium</keyword>
<dbReference type="EC" id="3.1.1.116" evidence="14"/>
<evidence type="ECO:0000256" key="12">
    <source>
        <dbReference type="ARBA" id="ARBA00023136"/>
    </source>
</evidence>
<keyword evidence="17" id="KW-0732">Signal</keyword>
<dbReference type="CDD" id="cd00519">
    <property type="entry name" value="Lipase_3"/>
    <property type="match status" value="1"/>
</dbReference>
<evidence type="ECO:0000256" key="5">
    <source>
        <dbReference type="ARBA" id="ARBA00022692"/>
    </source>
</evidence>
<evidence type="ECO:0000256" key="16">
    <source>
        <dbReference type="SAM" id="Phobius"/>
    </source>
</evidence>
<evidence type="ECO:0000256" key="15">
    <source>
        <dbReference type="SAM" id="MobiDB-lite"/>
    </source>
</evidence>
<keyword evidence="5 16" id="KW-0812">Transmembrane</keyword>
<protein>
    <recommendedName>
        <fullName evidence="14">sn-1-specific diacylglycerol lipase</fullName>
        <ecNumber evidence="14">3.1.1.116</ecNumber>
    </recommendedName>
</protein>
<dbReference type="PANTHER" id="PTHR45792">
    <property type="entry name" value="DIACYLGLYCEROL LIPASE HOMOLOG-RELATED"/>
    <property type="match status" value="1"/>
</dbReference>
<feature type="transmembrane region" description="Helical" evidence="16">
    <location>
        <begin position="43"/>
        <end position="65"/>
    </location>
</feature>
<feature type="chain" id="PRO_5030990660" description="sn-1-specific diacylglycerol lipase" evidence="17">
    <location>
        <begin position="20"/>
        <end position="762"/>
    </location>
</feature>
<evidence type="ECO:0000256" key="17">
    <source>
        <dbReference type="SAM" id="SignalP"/>
    </source>
</evidence>
<comment type="catalytic activity">
    <reaction evidence="13">
        <text>a 1,2-diacyl-sn-glycerol + H2O = a 2-acylglycerol + a fatty acid + H(+)</text>
        <dbReference type="Rhea" id="RHEA:33275"/>
        <dbReference type="ChEBI" id="CHEBI:15377"/>
        <dbReference type="ChEBI" id="CHEBI:15378"/>
        <dbReference type="ChEBI" id="CHEBI:17389"/>
        <dbReference type="ChEBI" id="CHEBI:17815"/>
        <dbReference type="ChEBI" id="CHEBI:28868"/>
        <dbReference type="EC" id="3.1.1.116"/>
    </reaction>
    <physiologicalReaction direction="left-to-right" evidence="13">
        <dbReference type="Rhea" id="RHEA:33276"/>
    </physiologicalReaction>
</comment>
<keyword evidence="10 16" id="KW-1133">Transmembrane helix</keyword>
<evidence type="ECO:0000256" key="10">
    <source>
        <dbReference type="ARBA" id="ARBA00022989"/>
    </source>
</evidence>
<feature type="transmembrane region" description="Helical" evidence="16">
    <location>
        <begin position="77"/>
        <end position="107"/>
    </location>
</feature>